<reference evidence="2" key="2">
    <citation type="submission" date="2023-06" db="EMBL/GenBank/DDBJ databases">
        <authorList>
            <consortium name="Lawrence Berkeley National Laboratory"/>
            <person name="Mondo S.J."/>
            <person name="Hensen N."/>
            <person name="Bonometti L."/>
            <person name="Westerberg I."/>
            <person name="Brannstrom I.O."/>
            <person name="Guillou S."/>
            <person name="Cros-Aarteil S."/>
            <person name="Calhoun S."/>
            <person name="Haridas S."/>
            <person name="Kuo A."/>
            <person name="Pangilinan J."/>
            <person name="Riley R."/>
            <person name="Labutti K."/>
            <person name="Andreopoulos B."/>
            <person name="Lipzen A."/>
            <person name="Chen C."/>
            <person name="Yanf M."/>
            <person name="Daum C."/>
            <person name="Ng V."/>
            <person name="Clum A."/>
            <person name="Steindorff A."/>
            <person name="Ohm R."/>
            <person name="Martin F."/>
            <person name="Silar P."/>
            <person name="Natvig D."/>
            <person name="Lalanne C."/>
            <person name="Gautier V."/>
            <person name="Ament-Velasquez S.L."/>
            <person name="Kruys A."/>
            <person name="Hutchinson M.I."/>
            <person name="Powell A.J."/>
            <person name="Barry K."/>
            <person name="Miller A.N."/>
            <person name="Grigoriev I.V."/>
            <person name="Debuchy R."/>
            <person name="Gladieux P."/>
            <person name="Thoren M.H."/>
            <person name="Johannesson H."/>
        </authorList>
    </citation>
    <scope>NUCLEOTIDE SEQUENCE</scope>
    <source>
        <strain evidence="2">PSN324</strain>
    </source>
</reference>
<keyword evidence="3" id="KW-1185">Reference proteome</keyword>
<gene>
    <name evidence="2" type="ORF">QBC42DRAFT_94354</name>
</gene>
<protein>
    <submittedName>
        <fullName evidence="2">Uncharacterized protein</fullName>
    </submittedName>
</protein>
<sequence>MTQTRGVERGGHFSLSLQFFGGLIPVSVSIHKRTFTWVFLLFPVYSRILSYVFVDISTSPARRARKKNGLVQLDSDLALRHTLLTSFEKKRLFPLPFHFSPPLVFGVTSHRYPRRVSHTDKNTPFKPPTKR</sequence>
<comment type="caution">
    <text evidence="2">The sequence shown here is derived from an EMBL/GenBank/DDBJ whole genome shotgun (WGS) entry which is preliminary data.</text>
</comment>
<evidence type="ECO:0000313" key="3">
    <source>
        <dbReference type="Proteomes" id="UP001321749"/>
    </source>
</evidence>
<dbReference type="EMBL" id="MU864992">
    <property type="protein sequence ID" value="KAK4461406.1"/>
    <property type="molecule type" value="Genomic_DNA"/>
</dbReference>
<reference evidence="2" key="1">
    <citation type="journal article" date="2023" name="Mol. Phylogenet. Evol.">
        <title>Genome-scale phylogeny and comparative genomics of the fungal order Sordariales.</title>
        <authorList>
            <person name="Hensen N."/>
            <person name="Bonometti L."/>
            <person name="Westerberg I."/>
            <person name="Brannstrom I.O."/>
            <person name="Guillou S."/>
            <person name="Cros-Aarteil S."/>
            <person name="Calhoun S."/>
            <person name="Haridas S."/>
            <person name="Kuo A."/>
            <person name="Mondo S."/>
            <person name="Pangilinan J."/>
            <person name="Riley R."/>
            <person name="LaButti K."/>
            <person name="Andreopoulos B."/>
            <person name="Lipzen A."/>
            <person name="Chen C."/>
            <person name="Yan M."/>
            <person name="Daum C."/>
            <person name="Ng V."/>
            <person name="Clum A."/>
            <person name="Steindorff A."/>
            <person name="Ohm R.A."/>
            <person name="Martin F."/>
            <person name="Silar P."/>
            <person name="Natvig D.O."/>
            <person name="Lalanne C."/>
            <person name="Gautier V."/>
            <person name="Ament-Velasquez S.L."/>
            <person name="Kruys A."/>
            <person name="Hutchinson M.I."/>
            <person name="Powell A.J."/>
            <person name="Barry K."/>
            <person name="Miller A.N."/>
            <person name="Grigoriev I.V."/>
            <person name="Debuchy R."/>
            <person name="Gladieux P."/>
            <person name="Hiltunen Thoren M."/>
            <person name="Johannesson H."/>
        </authorList>
    </citation>
    <scope>NUCLEOTIDE SEQUENCE</scope>
    <source>
        <strain evidence="2">PSN324</strain>
    </source>
</reference>
<feature type="transmembrane region" description="Helical" evidence="1">
    <location>
        <begin position="37"/>
        <end position="57"/>
    </location>
</feature>
<proteinExistence type="predicted"/>
<name>A0AAV9HQY9_9PEZI</name>
<organism evidence="2 3">
    <name type="scientific">Cladorrhinum samala</name>
    <dbReference type="NCBI Taxonomy" id="585594"/>
    <lineage>
        <taxon>Eukaryota</taxon>
        <taxon>Fungi</taxon>
        <taxon>Dikarya</taxon>
        <taxon>Ascomycota</taxon>
        <taxon>Pezizomycotina</taxon>
        <taxon>Sordariomycetes</taxon>
        <taxon>Sordariomycetidae</taxon>
        <taxon>Sordariales</taxon>
        <taxon>Podosporaceae</taxon>
        <taxon>Cladorrhinum</taxon>
    </lineage>
</organism>
<keyword evidence="1" id="KW-0812">Transmembrane</keyword>
<evidence type="ECO:0000256" key="1">
    <source>
        <dbReference type="SAM" id="Phobius"/>
    </source>
</evidence>
<keyword evidence="1" id="KW-0472">Membrane</keyword>
<dbReference type="Proteomes" id="UP001321749">
    <property type="component" value="Unassembled WGS sequence"/>
</dbReference>
<keyword evidence="1" id="KW-1133">Transmembrane helix</keyword>
<feature type="transmembrane region" description="Helical" evidence="1">
    <location>
        <begin position="12"/>
        <end position="31"/>
    </location>
</feature>
<evidence type="ECO:0000313" key="2">
    <source>
        <dbReference type="EMBL" id="KAK4461406.1"/>
    </source>
</evidence>
<accession>A0AAV9HQY9</accession>
<dbReference type="AlphaFoldDB" id="A0AAV9HQY9"/>